<dbReference type="AlphaFoldDB" id="A0A2H0N3H9"/>
<gene>
    <name evidence="3" type="ORF">COV60_00240</name>
</gene>
<dbReference type="Pfam" id="PF04519">
    <property type="entry name" value="Bactofilin"/>
    <property type="match status" value="1"/>
</dbReference>
<evidence type="ECO:0000256" key="2">
    <source>
        <dbReference type="SAM" id="MobiDB-lite"/>
    </source>
</evidence>
<comment type="similarity">
    <text evidence="1">Belongs to the bactofilin family.</text>
</comment>
<dbReference type="PANTHER" id="PTHR35024">
    <property type="entry name" value="HYPOTHETICAL CYTOSOLIC PROTEIN"/>
    <property type="match status" value="1"/>
</dbReference>
<reference evidence="3 4" key="1">
    <citation type="submission" date="2017-09" db="EMBL/GenBank/DDBJ databases">
        <title>Depth-based differentiation of microbial function through sediment-hosted aquifers and enrichment of novel symbionts in the deep terrestrial subsurface.</title>
        <authorList>
            <person name="Probst A.J."/>
            <person name="Ladd B."/>
            <person name="Jarett J.K."/>
            <person name="Geller-Mcgrath D.E."/>
            <person name="Sieber C.M."/>
            <person name="Emerson J.B."/>
            <person name="Anantharaman K."/>
            <person name="Thomas B.C."/>
            <person name="Malmstrom R."/>
            <person name="Stieglmeier M."/>
            <person name="Klingl A."/>
            <person name="Woyke T."/>
            <person name="Ryan C.M."/>
            <person name="Banfield J.F."/>
        </authorList>
    </citation>
    <scope>NUCLEOTIDE SEQUENCE [LARGE SCALE GENOMIC DNA]</scope>
    <source>
        <strain evidence="3">CG11_big_fil_rev_8_21_14_0_20_43_7</strain>
    </source>
</reference>
<sequence length="159" mass="16959">MFQKNVPEPSSPLPYQQPTSHEDDVETVVGPSVHVEGDFASEGNILVKGSVSGNVKTSKLLTVEQGAKILANVRAGNAHISGEIKGSVRVQDRLELSSTAQIMGDITCSVLAVEPGALIQGKVSMGGMSMEGIDTESVNKRTRRRRGTEPESEEEEIAE</sequence>
<dbReference type="Proteomes" id="UP000229782">
    <property type="component" value="Unassembled WGS sequence"/>
</dbReference>
<dbReference type="PANTHER" id="PTHR35024:SF4">
    <property type="entry name" value="POLYMER-FORMING CYTOSKELETAL PROTEIN"/>
    <property type="match status" value="1"/>
</dbReference>
<evidence type="ECO:0000256" key="1">
    <source>
        <dbReference type="ARBA" id="ARBA00044755"/>
    </source>
</evidence>
<protein>
    <recommendedName>
        <fullName evidence="5">Cell shape determination protein CcmA</fullName>
    </recommendedName>
</protein>
<proteinExistence type="inferred from homology"/>
<comment type="caution">
    <text evidence="3">The sequence shown here is derived from an EMBL/GenBank/DDBJ whole genome shotgun (WGS) entry which is preliminary data.</text>
</comment>
<accession>A0A2H0N3H9</accession>
<organism evidence="3 4">
    <name type="scientific">Candidatus Magasanikbacteria bacterium CG11_big_fil_rev_8_21_14_0_20_43_7</name>
    <dbReference type="NCBI Taxonomy" id="1974654"/>
    <lineage>
        <taxon>Bacteria</taxon>
        <taxon>Candidatus Magasanikiibacteriota</taxon>
    </lineage>
</organism>
<name>A0A2H0N3H9_9BACT</name>
<evidence type="ECO:0000313" key="4">
    <source>
        <dbReference type="Proteomes" id="UP000229782"/>
    </source>
</evidence>
<dbReference type="EMBL" id="PCWM01000006">
    <property type="protein sequence ID" value="PIR03452.1"/>
    <property type="molecule type" value="Genomic_DNA"/>
</dbReference>
<feature type="region of interest" description="Disordered" evidence="2">
    <location>
        <begin position="1"/>
        <end position="23"/>
    </location>
</feature>
<evidence type="ECO:0000313" key="3">
    <source>
        <dbReference type="EMBL" id="PIR03452.1"/>
    </source>
</evidence>
<feature type="compositionally biased region" description="Acidic residues" evidence="2">
    <location>
        <begin position="150"/>
        <end position="159"/>
    </location>
</feature>
<evidence type="ECO:0008006" key="5">
    <source>
        <dbReference type="Google" id="ProtNLM"/>
    </source>
</evidence>
<dbReference type="InterPro" id="IPR007607">
    <property type="entry name" value="BacA/B"/>
</dbReference>
<feature type="region of interest" description="Disordered" evidence="2">
    <location>
        <begin position="129"/>
        <end position="159"/>
    </location>
</feature>